<dbReference type="EMBL" id="JBFOLJ010000009">
    <property type="protein sequence ID" value="KAL2508307.1"/>
    <property type="molecule type" value="Genomic_DNA"/>
</dbReference>
<gene>
    <name evidence="2" type="ORF">Fot_31954</name>
</gene>
<name>A0ABD1T6H3_9LAMI</name>
<reference evidence="3" key="1">
    <citation type="submission" date="2024-07" db="EMBL/GenBank/DDBJ databases">
        <title>Two chromosome-level genome assemblies of Korean endemic species Abeliophyllum distichum and Forsythia ovata (Oleaceae).</title>
        <authorList>
            <person name="Jang H."/>
        </authorList>
    </citation>
    <scope>NUCLEOTIDE SEQUENCE [LARGE SCALE GENOMIC DNA]</scope>
</reference>
<organism evidence="2 3">
    <name type="scientific">Forsythia ovata</name>
    <dbReference type="NCBI Taxonomy" id="205694"/>
    <lineage>
        <taxon>Eukaryota</taxon>
        <taxon>Viridiplantae</taxon>
        <taxon>Streptophyta</taxon>
        <taxon>Embryophyta</taxon>
        <taxon>Tracheophyta</taxon>
        <taxon>Spermatophyta</taxon>
        <taxon>Magnoliopsida</taxon>
        <taxon>eudicotyledons</taxon>
        <taxon>Gunneridae</taxon>
        <taxon>Pentapetalae</taxon>
        <taxon>asterids</taxon>
        <taxon>lamiids</taxon>
        <taxon>Lamiales</taxon>
        <taxon>Oleaceae</taxon>
        <taxon>Forsythieae</taxon>
        <taxon>Forsythia</taxon>
    </lineage>
</organism>
<keyword evidence="3" id="KW-1185">Reference proteome</keyword>
<dbReference type="Proteomes" id="UP001604277">
    <property type="component" value="Unassembled WGS sequence"/>
</dbReference>
<accession>A0ABD1T6H3</accession>
<protein>
    <submittedName>
        <fullName evidence="2">Uncharacterized protein</fullName>
    </submittedName>
</protein>
<sequence length="101" mass="11593">MSLLVRLVRMKTREDLKGMLNGIGSSNVVKVYIVSPTQTFALPWDLPTVKWMSNVIIKEILESKTIREPRSEKVIKPESQSFHGNEPSVEIQSQDDRCYML</sequence>
<feature type="region of interest" description="Disordered" evidence="1">
    <location>
        <begin position="72"/>
        <end position="101"/>
    </location>
</feature>
<evidence type="ECO:0000256" key="1">
    <source>
        <dbReference type="SAM" id="MobiDB-lite"/>
    </source>
</evidence>
<evidence type="ECO:0000313" key="3">
    <source>
        <dbReference type="Proteomes" id="UP001604277"/>
    </source>
</evidence>
<comment type="caution">
    <text evidence="2">The sequence shown here is derived from an EMBL/GenBank/DDBJ whole genome shotgun (WGS) entry which is preliminary data.</text>
</comment>
<proteinExistence type="predicted"/>
<dbReference type="AlphaFoldDB" id="A0ABD1T6H3"/>
<evidence type="ECO:0000313" key="2">
    <source>
        <dbReference type="EMBL" id="KAL2508307.1"/>
    </source>
</evidence>